<keyword evidence="1" id="KW-1133">Transmembrane helix</keyword>
<protein>
    <recommendedName>
        <fullName evidence="2">Beta-lactamase-related domain-containing protein</fullName>
    </recommendedName>
</protein>
<dbReference type="EMBL" id="BMIY01000006">
    <property type="protein sequence ID" value="GGG60070.1"/>
    <property type="molecule type" value="Genomic_DNA"/>
</dbReference>
<dbReference type="AlphaFoldDB" id="A0A917LV58"/>
<dbReference type="Gene3D" id="3.40.710.10">
    <property type="entry name" value="DD-peptidase/beta-lactamase superfamily"/>
    <property type="match status" value="1"/>
</dbReference>
<proteinExistence type="predicted"/>
<dbReference type="InterPro" id="IPR001466">
    <property type="entry name" value="Beta-lactam-related"/>
</dbReference>
<sequence length="411" mass="45445">MSVRKLVATLGLMVMLILVYLLWPVYGFIGEDTAWMRKPWAWQTVPAAQNCLSGSENTALSQLSDQACSMLITHQANIHAPSLSAAIAIEGELVWSAAAGWSDLASGERATPQTLYRIGSTSKPVTGTLLARMVSNKRVDLDEPIGSYDDALPNPDWAQLTLRQLASHMAGMPEYKTNQDWLGVYHSIALRRHHSNVRQGLELFDGSPLRYPPGSQFEYSSFDTLLIASILQRAGRQSFDELVQQQVTGPLGLSSPVPDADVPERATFYQLDGNRVQPWRSVDLSNKLPGGGFMARPADLVMLGAAWLDNDFIPKATRDTFWTPQRINSGEINEQSYALTWRWRDEGSFAHHGGVSKGSMAWLAVYPKQSLVIAMTMNATLPVFTDFSSLQTELVELFSKANEVQAQVVEN</sequence>
<evidence type="ECO:0000259" key="2">
    <source>
        <dbReference type="Pfam" id="PF00144"/>
    </source>
</evidence>
<evidence type="ECO:0000313" key="3">
    <source>
        <dbReference type="EMBL" id="GGG60070.1"/>
    </source>
</evidence>
<dbReference type="OrthoDB" id="5638366at2"/>
<reference evidence="3" key="2">
    <citation type="submission" date="2020-09" db="EMBL/GenBank/DDBJ databases">
        <authorList>
            <person name="Sun Q."/>
            <person name="Zhou Y."/>
        </authorList>
    </citation>
    <scope>NUCLEOTIDE SEQUENCE</scope>
    <source>
        <strain evidence="3">CGMCC 1.15425</strain>
    </source>
</reference>
<evidence type="ECO:0000256" key="1">
    <source>
        <dbReference type="SAM" id="Phobius"/>
    </source>
</evidence>
<dbReference type="Pfam" id="PF00144">
    <property type="entry name" value="Beta-lactamase"/>
    <property type="match status" value="1"/>
</dbReference>
<accession>A0A917LV58</accession>
<reference evidence="3" key="1">
    <citation type="journal article" date="2014" name="Int. J. Syst. Evol. Microbiol.">
        <title>Complete genome sequence of Corynebacterium casei LMG S-19264T (=DSM 44701T), isolated from a smear-ripened cheese.</title>
        <authorList>
            <consortium name="US DOE Joint Genome Institute (JGI-PGF)"/>
            <person name="Walter F."/>
            <person name="Albersmeier A."/>
            <person name="Kalinowski J."/>
            <person name="Ruckert C."/>
        </authorList>
    </citation>
    <scope>NUCLEOTIDE SEQUENCE</scope>
    <source>
        <strain evidence="3">CGMCC 1.15425</strain>
    </source>
</reference>
<dbReference type="PANTHER" id="PTHR46825">
    <property type="entry name" value="D-ALANYL-D-ALANINE-CARBOXYPEPTIDASE/ENDOPEPTIDASE AMPH"/>
    <property type="match status" value="1"/>
</dbReference>
<keyword evidence="1" id="KW-0472">Membrane</keyword>
<evidence type="ECO:0000313" key="4">
    <source>
        <dbReference type="Proteomes" id="UP000627715"/>
    </source>
</evidence>
<dbReference type="InterPro" id="IPR050491">
    <property type="entry name" value="AmpC-like"/>
</dbReference>
<gene>
    <name evidence="3" type="ORF">GCM10011403_16700</name>
</gene>
<dbReference type="PANTHER" id="PTHR46825:SF9">
    <property type="entry name" value="BETA-LACTAMASE-RELATED DOMAIN-CONTAINING PROTEIN"/>
    <property type="match status" value="1"/>
</dbReference>
<dbReference type="InterPro" id="IPR012338">
    <property type="entry name" value="Beta-lactam/transpept-like"/>
</dbReference>
<feature type="domain" description="Beta-lactamase-related" evidence="2">
    <location>
        <begin position="76"/>
        <end position="382"/>
    </location>
</feature>
<feature type="transmembrane region" description="Helical" evidence="1">
    <location>
        <begin position="6"/>
        <end position="29"/>
    </location>
</feature>
<comment type="caution">
    <text evidence="3">The sequence shown here is derived from an EMBL/GenBank/DDBJ whole genome shotgun (WGS) entry which is preliminary data.</text>
</comment>
<dbReference type="Proteomes" id="UP000627715">
    <property type="component" value="Unassembled WGS sequence"/>
</dbReference>
<name>A0A917LV58_9GAMM</name>
<organism evidence="3 4">
    <name type="scientific">Pseudohongiella nitratireducens</name>
    <dbReference type="NCBI Taxonomy" id="1768907"/>
    <lineage>
        <taxon>Bacteria</taxon>
        <taxon>Pseudomonadati</taxon>
        <taxon>Pseudomonadota</taxon>
        <taxon>Gammaproteobacteria</taxon>
        <taxon>Pseudomonadales</taxon>
        <taxon>Pseudohongiellaceae</taxon>
        <taxon>Pseudohongiella</taxon>
    </lineage>
</organism>
<keyword evidence="4" id="KW-1185">Reference proteome</keyword>
<dbReference type="SUPFAM" id="SSF56601">
    <property type="entry name" value="beta-lactamase/transpeptidase-like"/>
    <property type="match status" value="1"/>
</dbReference>
<dbReference type="RefSeq" id="WP_068812408.1">
    <property type="nucleotide sequence ID" value="NZ_BMIY01000006.1"/>
</dbReference>
<keyword evidence="1" id="KW-0812">Transmembrane</keyword>